<dbReference type="Proteomes" id="UP000244128">
    <property type="component" value="Unassembled WGS sequence"/>
</dbReference>
<dbReference type="EMBL" id="QAOI01000029">
    <property type="protein sequence ID" value="PTQ72038.1"/>
    <property type="molecule type" value="Genomic_DNA"/>
</dbReference>
<reference evidence="1 2" key="1">
    <citation type="submission" date="2018-04" db="EMBL/GenBank/DDBJ databases">
        <title>Active sludge and wastewater microbial communities from Klosterneuburg, Austria.</title>
        <authorList>
            <person name="Wagner M."/>
        </authorList>
    </citation>
    <scope>NUCLEOTIDE SEQUENCE [LARGE SCALE GENOMIC DNA]</scope>
    <source>
        <strain evidence="1 2">Nm49</strain>
    </source>
</reference>
<dbReference type="AlphaFoldDB" id="A0A2T5HKD2"/>
<protein>
    <recommendedName>
        <fullName evidence="3">Lipoprotein</fullName>
    </recommendedName>
</protein>
<evidence type="ECO:0000313" key="2">
    <source>
        <dbReference type="Proteomes" id="UP000244128"/>
    </source>
</evidence>
<proteinExistence type="predicted"/>
<evidence type="ECO:0008006" key="3">
    <source>
        <dbReference type="Google" id="ProtNLM"/>
    </source>
</evidence>
<comment type="caution">
    <text evidence="1">The sequence shown here is derived from an EMBL/GenBank/DDBJ whole genome shotgun (WGS) entry which is preliminary data.</text>
</comment>
<dbReference type="PROSITE" id="PS51257">
    <property type="entry name" value="PROKAR_LIPOPROTEIN"/>
    <property type="match status" value="1"/>
</dbReference>
<gene>
    <name evidence="1" type="ORF">C8R26_1297</name>
</gene>
<accession>A0A2T5HKD2</accession>
<organism evidence="1 2">
    <name type="scientific">Nitrosomonas oligotropha</name>
    <dbReference type="NCBI Taxonomy" id="42354"/>
    <lineage>
        <taxon>Bacteria</taxon>
        <taxon>Pseudomonadati</taxon>
        <taxon>Pseudomonadota</taxon>
        <taxon>Betaproteobacteria</taxon>
        <taxon>Nitrosomonadales</taxon>
        <taxon>Nitrosomonadaceae</taxon>
        <taxon>Nitrosomonas</taxon>
    </lineage>
</organism>
<evidence type="ECO:0000313" key="1">
    <source>
        <dbReference type="EMBL" id="PTQ72038.1"/>
    </source>
</evidence>
<name>A0A2T5HKD2_9PROT</name>
<sequence length="67" mass="7287">MKKGHLIIAVISSLSLVLLSGCYKDGDGKLELKEPKKELSEMPPGIRWAINGPVDETGNPIELEKAK</sequence>
<dbReference type="RefSeq" id="WP_107804173.1">
    <property type="nucleotide sequence ID" value="NZ_QAOI01000029.1"/>
</dbReference>